<feature type="region of interest" description="Disordered" evidence="2">
    <location>
        <begin position="1161"/>
        <end position="1211"/>
    </location>
</feature>
<dbReference type="PANTHER" id="PTHR23159:SF31">
    <property type="entry name" value="CENTROSOME-ASSOCIATED PROTEIN CEP250 ISOFORM X1"/>
    <property type="match status" value="1"/>
</dbReference>
<organism evidence="3 4">
    <name type="scientific">Aplysia californica</name>
    <name type="common">California sea hare</name>
    <dbReference type="NCBI Taxonomy" id="6500"/>
    <lineage>
        <taxon>Eukaryota</taxon>
        <taxon>Metazoa</taxon>
        <taxon>Spiralia</taxon>
        <taxon>Lophotrochozoa</taxon>
        <taxon>Mollusca</taxon>
        <taxon>Gastropoda</taxon>
        <taxon>Heterobranchia</taxon>
        <taxon>Euthyneura</taxon>
        <taxon>Tectipleura</taxon>
        <taxon>Aplysiida</taxon>
        <taxon>Aplysioidea</taxon>
        <taxon>Aplysiidae</taxon>
        <taxon>Aplysia</taxon>
    </lineage>
</organism>
<evidence type="ECO:0000313" key="3">
    <source>
        <dbReference type="Proteomes" id="UP000694888"/>
    </source>
</evidence>
<feature type="compositionally biased region" description="Polar residues" evidence="2">
    <location>
        <begin position="1174"/>
        <end position="1188"/>
    </location>
</feature>
<gene>
    <name evidence="4" type="primary">LOC101861775</name>
</gene>
<dbReference type="Proteomes" id="UP000694888">
    <property type="component" value="Unplaced"/>
</dbReference>
<accession>A0ABM1VY67</accession>
<evidence type="ECO:0000313" key="4">
    <source>
        <dbReference type="RefSeq" id="XP_035827360.1"/>
    </source>
</evidence>
<feature type="compositionally biased region" description="Low complexity" evidence="2">
    <location>
        <begin position="57"/>
        <end position="84"/>
    </location>
</feature>
<feature type="coiled-coil region" evidence="1">
    <location>
        <begin position="1005"/>
        <end position="1142"/>
    </location>
</feature>
<feature type="region of interest" description="Disordered" evidence="2">
    <location>
        <begin position="426"/>
        <end position="446"/>
    </location>
</feature>
<reference evidence="4" key="1">
    <citation type="submission" date="2025-08" db="UniProtKB">
        <authorList>
            <consortium name="RefSeq"/>
        </authorList>
    </citation>
    <scope>IDENTIFICATION</scope>
</reference>
<proteinExistence type="predicted"/>
<sequence length="1650" mass="187735">MWTVTVDSNVPIQATSSPEGAEVTNYTRDEGVEDLLGSQSPSRARSPILRARPPPSSKGSVLSSSRSPSPASRRSASATSLSGRAQHYWDNEWTKALENAVGSHDESKARTLNNSLDGVMHHSGLYEGPTPRISSRGPVKALHDRSLPLLDSDSGFGSLKARNGFLTSEDIRSSITPRLSRSRSMSRLNSSFNGDTMSLPGTTSLRSTDAIDRSVRELQHALEDSESRRNVLVHKLKEAQSTLELQTERVTKIENSAKENNTLVEDLKFKERDYRKKICQLETAEEEKQRLQMENLRLREEMQDRISALDYQLKTLKTQHRSTECENDKRVSMLDHTTAALSLLEEENTKLQQEKEKLQAEIHLMKDAFGLTKTRFGALDEDNRNLKADSLRMKEDNQALTRKVQEMAGQMIELRSLLQAVKDENERLSSSYKVSSEDKSRTARQVESYQDTITDLKARLSATSADRDRLFSEKLEMSSKIQQMVLDKEKMMRATLNLEDQLNEQTSHRSQGRASDSKTEQGMKELTRELASVKKVSEQLSSELSSVKGFYENALEQVSVLENSKSIWQSQQDLAEQERRRLQGEVDRLNQTLNSRTYDEKREHEHQDEMIHKLRNELKQAKFERMESENKVEELEAKLNKANEGLREGTALQHSEIDTWKNTCERLTASVSRKESELQNFTDRCHELEDTISGLRQEMRVLKDKSELFSDRDEEAGRLREENRRLLQEKAENEQMMKLLETQKHVLTKNSEDSLEKLGELEQLSVKMDQLRNENESLRKRALELEKSRDMLMDQKEEALADKEYKNPSLEVLEKKMEEIRDANRQLREVNEAMSLKLDMVNQENSKMKHAMGKTPSKTESGKLQEENIRLQSENNNLKHEYGLLDAKHQRFVINYGHDGEVAAKEKQELIKLRKERDAMQKQVTLLQGQMSLMEGSKKRADEQISKLTSELGEARAQLKQSSSMKNRISRLKDSRIKHYIIHKVYSALQLFFEKYVFNFRSSEEDSHKREIETLKQQLEKAKENQKIQEKMMKNLREDLHEERAKKPRQIQESLEDVGAELQQMRSKLQQLMAEIQGKEQTIDNLEAELRDFRQAGQSRDKDVEEMQSLVRRLEEENKDLRENLEDIRNTLASELAQENGEQEQSLRRTKSAKSLQEELAEAVKAKQDGSYGRSRTPNPFLSKSLSQLEKRPASAPPLPAEPGKTQQRGKYGGWFFNLPDKAATEGSDRLQSLISKYRSHSEKTEQQQQQQQPGMMNVNPQMYNMQQQQPQQMQQQQQQQQMAEVLVKPTGQLQSRQLPALRPRLPLVNQQQQSQPPQPQPQLSQTQQQQQLSLLQGVQMSDVLSNLSTLSGPDIASASSASVLNFISVNGTSIVVAGQNMSTSKPVQWTVVKDSSSQDKASALKSEPCDEMNIMNNTPGIFSSVPVCTSQRPAQPVKPDHSYANASSIAQTITPVIVSQEQTVSTSGNKSNLQQQQQQQLSSISEEEMLHIVTGLRGAAPDSSGTNNLVNYITIADNEQIKLLPSQQHLHPEQMLSAQTPSTVTLQQQQHSLPQLSSNLQHQQQPQAQDHVALPSFPLSWAENISDFPSVSDLPISADAPIVQAVDSSERSNWVIQLPVMDQSQQYQNHGHQNPQILSVTIENKVPTG</sequence>
<feature type="compositionally biased region" description="Polar residues" evidence="2">
    <location>
        <begin position="500"/>
        <end position="514"/>
    </location>
</feature>
<evidence type="ECO:0000256" key="2">
    <source>
        <dbReference type="SAM" id="MobiDB-lite"/>
    </source>
</evidence>
<protein>
    <submittedName>
        <fullName evidence="4">Myosin-9</fullName>
    </submittedName>
</protein>
<keyword evidence="1" id="KW-0175">Coiled coil</keyword>
<dbReference type="GeneID" id="101861775"/>
<feature type="coiled-coil region" evidence="1">
    <location>
        <begin position="572"/>
        <end position="958"/>
    </location>
</feature>
<dbReference type="PANTHER" id="PTHR23159">
    <property type="entry name" value="CENTROSOMAL PROTEIN 2"/>
    <property type="match status" value="1"/>
</dbReference>
<feature type="region of interest" description="Disordered" evidence="2">
    <location>
        <begin position="1309"/>
        <end position="1332"/>
    </location>
</feature>
<feature type="compositionally biased region" description="Low complexity" evidence="2">
    <location>
        <begin position="178"/>
        <end position="191"/>
    </location>
</feature>
<evidence type="ECO:0000256" key="1">
    <source>
        <dbReference type="SAM" id="Coils"/>
    </source>
</evidence>
<feature type="compositionally biased region" description="Polar residues" evidence="2">
    <location>
        <begin position="192"/>
        <end position="205"/>
    </location>
</feature>
<feature type="region of interest" description="Disordered" evidence="2">
    <location>
        <begin position="1"/>
        <end position="84"/>
    </location>
</feature>
<feature type="region of interest" description="Disordered" evidence="2">
    <location>
        <begin position="177"/>
        <end position="205"/>
    </location>
</feature>
<keyword evidence="3" id="KW-1185">Reference proteome</keyword>
<feature type="region of interest" description="Disordered" evidence="2">
    <location>
        <begin position="500"/>
        <end position="522"/>
    </location>
</feature>
<feature type="compositionally biased region" description="Polar residues" evidence="2">
    <location>
        <begin position="1"/>
        <end position="18"/>
    </location>
</feature>
<dbReference type="RefSeq" id="XP_035827360.1">
    <property type="nucleotide sequence ID" value="XM_035971467.1"/>
</dbReference>
<name>A0ABM1VY67_APLCA</name>